<dbReference type="GO" id="GO:0042585">
    <property type="term" value="C:germinal vesicle"/>
    <property type="evidence" value="ECO:0007669"/>
    <property type="project" value="TreeGrafter"/>
</dbReference>
<evidence type="ECO:0000256" key="5">
    <source>
        <dbReference type="SAM" id="MobiDB-lite"/>
    </source>
</evidence>
<dbReference type="PANTHER" id="PTHR35678">
    <property type="entry name" value="PROTEIN STPG4"/>
    <property type="match status" value="1"/>
</dbReference>
<reference evidence="6" key="1">
    <citation type="submission" date="2021-01" db="EMBL/GenBank/DDBJ databases">
        <authorList>
            <person name="Li R."/>
            <person name="Bekaert M."/>
        </authorList>
    </citation>
    <scope>NUCLEOTIDE SEQUENCE</scope>
    <source>
        <strain evidence="6">Farmed</strain>
    </source>
</reference>
<sequence>MEDSIQFVLEKDIKRSSSNKPSGRIRKGFENIVATNATIPTKFQTVIISHDGKKGFLSKSKRFEEQMNENPGPGKYLSHTNFESSSTSYSQKGTGGLASKTKRNIGVLNSRQQGGSFILLPSSFNQKQDFNRSGNTRIFQKEITKKIEAQPTPAPNQYKININPIKKSSTEAGFQSQTKREMNYLKEASKIPAPCQYSINYNLVQGSAKAVSYPFKSRSKRSCSAQPHPFPGPGSYDLNKHLDTKNENRRILRKHYLCLSAPALQLPSDPPYPGPGTYNIPSDFEERPKQYMSSSAFVSTTGRWYAPAHDNNIPGPAYYHLAQPIGKQSFLLNANEKWI</sequence>
<dbReference type="GO" id="GO:0005737">
    <property type="term" value="C:cytoplasm"/>
    <property type="evidence" value="ECO:0007669"/>
    <property type="project" value="UniProtKB-SubCell"/>
</dbReference>
<dbReference type="GO" id="GO:0003682">
    <property type="term" value="F:chromatin binding"/>
    <property type="evidence" value="ECO:0007669"/>
    <property type="project" value="TreeGrafter"/>
</dbReference>
<protein>
    <submittedName>
        <fullName evidence="6">O(6)-methylguanine-induced apoptosis 2</fullName>
    </submittedName>
</protein>
<comment type="caution">
    <text evidence="6">The sequence shown here is derived from an EMBL/GenBank/DDBJ whole genome shotgun (WGS) entry which is preliminary data.</text>
</comment>
<name>A0A812DX03_ACAPH</name>
<dbReference type="PANTHER" id="PTHR35678:SF1">
    <property type="entry name" value="PROTEIN STPG4"/>
    <property type="match status" value="1"/>
</dbReference>
<gene>
    <name evidence="6" type="ORF">SPHA_63081</name>
</gene>
<evidence type="ECO:0000256" key="1">
    <source>
        <dbReference type="ARBA" id="ARBA00004123"/>
    </source>
</evidence>
<accession>A0A812DX03</accession>
<dbReference type="Proteomes" id="UP000597762">
    <property type="component" value="Unassembled WGS sequence"/>
</dbReference>
<keyword evidence="3" id="KW-0963">Cytoplasm</keyword>
<dbReference type="GO" id="GO:0042393">
    <property type="term" value="F:histone binding"/>
    <property type="evidence" value="ECO:0007669"/>
    <property type="project" value="TreeGrafter"/>
</dbReference>
<evidence type="ECO:0000256" key="3">
    <source>
        <dbReference type="ARBA" id="ARBA00022490"/>
    </source>
</evidence>
<feature type="region of interest" description="Disordered" evidence="5">
    <location>
        <begin position="220"/>
        <end position="240"/>
    </location>
</feature>
<dbReference type="Pfam" id="PF07004">
    <property type="entry name" value="SHIPPO-rpt"/>
    <property type="match status" value="4"/>
</dbReference>
<dbReference type="GO" id="GO:0001939">
    <property type="term" value="C:female pronucleus"/>
    <property type="evidence" value="ECO:0007669"/>
    <property type="project" value="TreeGrafter"/>
</dbReference>
<keyword evidence="7" id="KW-1185">Reference proteome</keyword>
<evidence type="ECO:0000313" key="7">
    <source>
        <dbReference type="Proteomes" id="UP000597762"/>
    </source>
</evidence>
<dbReference type="OrthoDB" id="186871at2759"/>
<evidence type="ECO:0000256" key="2">
    <source>
        <dbReference type="ARBA" id="ARBA00004496"/>
    </source>
</evidence>
<dbReference type="GO" id="GO:0044727">
    <property type="term" value="P:epigenetic programing of male pronucleus"/>
    <property type="evidence" value="ECO:0007669"/>
    <property type="project" value="TreeGrafter"/>
</dbReference>
<feature type="compositionally biased region" description="Polar residues" evidence="5">
    <location>
        <begin position="78"/>
        <end position="92"/>
    </location>
</feature>
<evidence type="ECO:0000256" key="4">
    <source>
        <dbReference type="ARBA" id="ARBA00023242"/>
    </source>
</evidence>
<feature type="region of interest" description="Disordered" evidence="5">
    <location>
        <begin position="66"/>
        <end position="98"/>
    </location>
</feature>
<organism evidence="6 7">
    <name type="scientific">Acanthosepion pharaonis</name>
    <name type="common">Pharaoh cuttlefish</name>
    <name type="synonym">Sepia pharaonis</name>
    <dbReference type="NCBI Taxonomy" id="158019"/>
    <lineage>
        <taxon>Eukaryota</taxon>
        <taxon>Metazoa</taxon>
        <taxon>Spiralia</taxon>
        <taxon>Lophotrochozoa</taxon>
        <taxon>Mollusca</taxon>
        <taxon>Cephalopoda</taxon>
        <taxon>Coleoidea</taxon>
        <taxon>Decapodiformes</taxon>
        <taxon>Sepiida</taxon>
        <taxon>Sepiina</taxon>
        <taxon>Sepiidae</taxon>
        <taxon>Acanthosepion</taxon>
    </lineage>
</organism>
<proteinExistence type="predicted"/>
<dbReference type="GO" id="GO:0001940">
    <property type="term" value="C:male pronucleus"/>
    <property type="evidence" value="ECO:0007669"/>
    <property type="project" value="TreeGrafter"/>
</dbReference>
<dbReference type="InterPro" id="IPR010736">
    <property type="entry name" value="SHIPPO-rpt"/>
</dbReference>
<keyword evidence="4" id="KW-0539">Nucleus</keyword>
<evidence type="ECO:0000313" key="6">
    <source>
        <dbReference type="EMBL" id="CAE1311725.1"/>
    </source>
</evidence>
<dbReference type="EMBL" id="CAHIKZ030004524">
    <property type="protein sequence ID" value="CAE1311725.1"/>
    <property type="molecule type" value="Genomic_DNA"/>
</dbReference>
<comment type="subcellular location">
    <subcellularLocation>
        <location evidence="2">Cytoplasm</location>
    </subcellularLocation>
    <subcellularLocation>
        <location evidence="1">Nucleus</location>
    </subcellularLocation>
</comment>
<dbReference type="AlphaFoldDB" id="A0A812DX03"/>